<dbReference type="PANTHER" id="PTHR38009:SF1">
    <property type="entry name" value="CONSERVED HYPOTHETICAL PHAGE TAIL PROTEIN"/>
    <property type="match status" value="1"/>
</dbReference>
<dbReference type="InterPro" id="IPR010667">
    <property type="entry name" value="Phage_T4_Gp19"/>
</dbReference>
<dbReference type="InterPro" id="IPR011747">
    <property type="entry name" value="CHP02241"/>
</dbReference>
<dbReference type="EMBL" id="PJRS01000034">
    <property type="protein sequence ID" value="PLR23005.1"/>
    <property type="molecule type" value="Genomic_DNA"/>
</dbReference>
<dbReference type="NCBIfam" id="TIGR02241">
    <property type="entry name" value="conserved hypothetical phage tail region protein"/>
    <property type="match status" value="1"/>
</dbReference>
<name>A0A2N5DAB8_9CAUL</name>
<dbReference type="Pfam" id="PF06841">
    <property type="entry name" value="Phage_T4_gp19"/>
    <property type="match status" value="1"/>
</dbReference>
<dbReference type="Proteomes" id="UP000234479">
    <property type="component" value="Unassembled WGS sequence"/>
</dbReference>
<dbReference type="RefSeq" id="WP_101719134.1">
    <property type="nucleotide sequence ID" value="NZ_PJRS01000034.1"/>
</dbReference>
<organism evidence="1 2">
    <name type="scientific">Caulobacter zeae</name>
    <dbReference type="NCBI Taxonomy" id="2055137"/>
    <lineage>
        <taxon>Bacteria</taxon>
        <taxon>Pseudomonadati</taxon>
        <taxon>Pseudomonadota</taxon>
        <taxon>Alphaproteobacteria</taxon>
        <taxon>Caulobacterales</taxon>
        <taxon>Caulobacteraceae</taxon>
        <taxon>Caulobacter</taxon>
    </lineage>
</organism>
<dbReference type="GO" id="GO:0005198">
    <property type="term" value="F:structural molecule activity"/>
    <property type="evidence" value="ECO:0007669"/>
    <property type="project" value="InterPro"/>
</dbReference>
<reference evidence="1 2" key="1">
    <citation type="submission" date="2017-12" db="EMBL/GenBank/DDBJ databases">
        <title>The genome sequence of Caulobacter sp. 410.</title>
        <authorList>
            <person name="Gao J."/>
            <person name="Mao X."/>
            <person name="Sun J."/>
        </authorList>
    </citation>
    <scope>NUCLEOTIDE SEQUENCE [LARGE SCALE GENOMIC DNA]</scope>
    <source>
        <strain evidence="1 2">410</strain>
    </source>
</reference>
<protein>
    <submittedName>
        <fullName evidence="1">Phage tail protein</fullName>
    </submittedName>
</protein>
<proteinExistence type="predicted"/>
<dbReference type="AlphaFoldDB" id="A0A2N5DAB8"/>
<dbReference type="PANTHER" id="PTHR38009">
    <property type="entry name" value="CONSERVED HYPOTHETICAL PHAGE TAIL PROTEIN"/>
    <property type="match status" value="1"/>
</dbReference>
<comment type="caution">
    <text evidence="1">The sequence shown here is derived from an EMBL/GenBank/DDBJ whole genome shotgun (WGS) entry which is preliminary data.</text>
</comment>
<evidence type="ECO:0000313" key="1">
    <source>
        <dbReference type="EMBL" id="PLR23005.1"/>
    </source>
</evidence>
<dbReference type="OrthoDB" id="9799891at2"/>
<gene>
    <name evidence="1" type="ORF">SGCZBJ_16760</name>
</gene>
<sequence length="151" mass="16280">MAVQRDDPYGPFNFRVTITPGTGAEIKAAFSDVSGMNAEITHADYRVGSDPVNHVRKIPLMNKAGDVTFKRGLVGSLDLFQWLKAAKDGTIAAKASIVIELLSEDRSATVATWQLTNARPQKWTGPTLAAKGATDVAMEELVVVCEDIVYA</sequence>
<keyword evidence="2" id="KW-1185">Reference proteome</keyword>
<evidence type="ECO:0000313" key="2">
    <source>
        <dbReference type="Proteomes" id="UP000234479"/>
    </source>
</evidence>
<accession>A0A2N5DAB8</accession>